<dbReference type="InterPro" id="IPR005502">
    <property type="entry name" value="Ribosyl_crysJ1"/>
</dbReference>
<feature type="binding site" evidence="1">
    <location>
        <position position="316"/>
    </location>
    <ligand>
        <name>Mg(2+)</name>
        <dbReference type="ChEBI" id="CHEBI:18420"/>
        <label>1</label>
    </ligand>
</feature>
<keyword evidence="1" id="KW-0460">Magnesium</keyword>
<dbReference type="InterPro" id="IPR050792">
    <property type="entry name" value="ADP-ribosylglycohydrolase"/>
</dbReference>
<feature type="binding site" evidence="1">
    <location>
        <position position="319"/>
    </location>
    <ligand>
        <name>Mg(2+)</name>
        <dbReference type="ChEBI" id="CHEBI:18420"/>
        <label>1</label>
    </ligand>
</feature>
<comment type="cofactor">
    <cofactor evidence="1">
        <name>Mg(2+)</name>
        <dbReference type="ChEBI" id="CHEBI:18420"/>
    </cofactor>
    <text evidence="1">Binds 2 magnesium ions per subunit.</text>
</comment>
<dbReference type="Gene3D" id="1.10.4080.10">
    <property type="entry name" value="ADP-ribosylation/Crystallin J1"/>
    <property type="match status" value="1"/>
</dbReference>
<gene>
    <name evidence="2" type="ORF">WJX72_005338</name>
</gene>
<sequence>MLCLPTRTLLHTCRSRLKESSRLQQTRVVALYSTMAVPDARFKQAAKAAILGGLVADAAATPLHWIYDVPALADKLRTAGATDTPEFFEPPSCPFYQYPTGALSPYGDEIVPLLQSVAANGGLDGAKATQACYEFFKTYPDKDAGILSDKPKGYAGRLNHVAKELIANLEKGATFPNASADDSQAHCLLVAALAVGRYSGTPEFQDKVRDAVLIKQNNPTALSIGWAAAQIVEQVVKGASPQEAVEWAAQEGNLDPDVQKLVLGALALKDRPHTEAVDALGKSCALPGSFQGPIHAVATSSSYVEAVRKTIVAGGDNCSRVGLVGAIFGAAEGSNAIPAAWKSKTHNYGTIEALVDQILAQRG</sequence>
<dbReference type="Pfam" id="PF03747">
    <property type="entry name" value="ADP_ribosyl_GH"/>
    <property type="match status" value="1"/>
</dbReference>
<dbReference type="AlphaFoldDB" id="A0AAW1PYG9"/>
<name>A0AAW1PYG9_9CHLO</name>
<proteinExistence type="predicted"/>
<evidence type="ECO:0000313" key="2">
    <source>
        <dbReference type="EMBL" id="KAK9812894.1"/>
    </source>
</evidence>
<comment type="caution">
    <text evidence="2">The sequence shown here is derived from an EMBL/GenBank/DDBJ whole genome shotgun (WGS) entry which is preliminary data.</text>
</comment>
<evidence type="ECO:0000256" key="1">
    <source>
        <dbReference type="PIRSR" id="PIRSR605502-1"/>
    </source>
</evidence>
<keyword evidence="3" id="KW-1185">Reference proteome</keyword>
<dbReference type="Proteomes" id="UP001489004">
    <property type="component" value="Unassembled WGS sequence"/>
</dbReference>
<organism evidence="2 3">
    <name type="scientific">[Myrmecia] bisecta</name>
    <dbReference type="NCBI Taxonomy" id="41462"/>
    <lineage>
        <taxon>Eukaryota</taxon>
        <taxon>Viridiplantae</taxon>
        <taxon>Chlorophyta</taxon>
        <taxon>core chlorophytes</taxon>
        <taxon>Trebouxiophyceae</taxon>
        <taxon>Trebouxiales</taxon>
        <taxon>Trebouxiaceae</taxon>
        <taxon>Myrmecia</taxon>
    </lineage>
</organism>
<dbReference type="GO" id="GO:0046872">
    <property type="term" value="F:metal ion binding"/>
    <property type="evidence" value="ECO:0007669"/>
    <property type="project" value="UniProtKB-KW"/>
</dbReference>
<accession>A0AAW1PYG9</accession>
<dbReference type="EMBL" id="JALJOR010000008">
    <property type="protein sequence ID" value="KAK9812894.1"/>
    <property type="molecule type" value="Genomic_DNA"/>
</dbReference>
<dbReference type="PANTHER" id="PTHR16222:SF17">
    <property type="entry name" value="SELENOPROTEIN J"/>
    <property type="match status" value="1"/>
</dbReference>
<dbReference type="SUPFAM" id="SSF101478">
    <property type="entry name" value="ADP-ribosylglycohydrolase"/>
    <property type="match status" value="1"/>
</dbReference>
<protein>
    <submittedName>
        <fullName evidence="2">Uncharacterized protein</fullName>
    </submittedName>
</protein>
<dbReference type="InterPro" id="IPR036705">
    <property type="entry name" value="Ribosyl_crysJ1_sf"/>
</dbReference>
<dbReference type="PANTHER" id="PTHR16222">
    <property type="entry name" value="ADP-RIBOSYLGLYCOHYDROLASE"/>
    <property type="match status" value="1"/>
</dbReference>
<keyword evidence="1" id="KW-0479">Metal-binding</keyword>
<evidence type="ECO:0000313" key="3">
    <source>
        <dbReference type="Proteomes" id="UP001489004"/>
    </source>
</evidence>
<reference evidence="2 3" key="1">
    <citation type="journal article" date="2024" name="Nat. Commun.">
        <title>Phylogenomics reveals the evolutionary origins of lichenization in chlorophyte algae.</title>
        <authorList>
            <person name="Puginier C."/>
            <person name="Libourel C."/>
            <person name="Otte J."/>
            <person name="Skaloud P."/>
            <person name="Haon M."/>
            <person name="Grisel S."/>
            <person name="Petersen M."/>
            <person name="Berrin J.G."/>
            <person name="Delaux P.M."/>
            <person name="Dal Grande F."/>
            <person name="Keller J."/>
        </authorList>
    </citation>
    <scope>NUCLEOTIDE SEQUENCE [LARGE SCALE GENOMIC DNA]</scope>
    <source>
        <strain evidence="2 3">SAG 2043</strain>
    </source>
</reference>